<comment type="caution">
    <text evidence="1">The sequence shown here is derived from an EMBL/GenBank/DDBJ whole genome shotgun (WGS) entry which is preliminary data.</text>
</comment>
<gene>
    <name evidence="1" type="ORF">ALEPTO_LOCUS2268</name>
</gene>
<sequence length="228" mass="26833">MPCAISSPSLSLYSSFVVSLFSSNNIKHHITRKPRKKQRNRKANRLGNNIKHHITRSNVTNQEKSYINKTSRATLEEIRSILEYCEENDIDKNDIDKNDIDKNEIKIDWDVIDVVNGEEIKQESAKEEGDFFPLIPQERNSNFGLPKEELEKAREIFLNRIESISYNKVTKQFTIFPDDDKDISENVLWYTRYGRPHEESINKWLQLILSWEKKNIDRFLVRFGGEGK</sequence>
<dbReference type="EMBL" id="CAJVPS010000321">
    <property type="protein sequence ID" value="CAG8476530.1"/>
    <property type="molecule type" value="Genomic_DNA"/>
</dbReference>
<dbReference type="AlphaFoldDB" id="A0A9N8W989"/>
<name>A0A9N8W989_9GLOM</name>
<evidence type="ECO:0000313" key="2">
    <source>
        <dbReference type="Proteomes" id="UP000789508"/>
    </source>
</evidence>
<evidence type="ECO:0000313" key="1">
    <source>
        <dbReference type="EMBL" id="CAG8476530.1"/>
    </source>
</evidence>
<reference evidence="1" key="1">
    <citation type="submission" date="2021-06" db="EMBL/GenBank/DDBJ databases">
        <authorList>
            <person name="Kallberg Y."/>
            <person name="Tangrot J."/>
            <person name="Rosling A."/>
        </authorList>
    </citation>
    <scope>NUCLEOTIDE SEQUENCE</scope>
    <source>
        <strain evidence="1">FL130A</strain>
    </source>
</reference>
<keyword evidence="2" id="KW-1185">Reference proteome</keyword>
<organism evidence="1 2">
    <name type="scientific">Ambispora leptoticha</name>
    <dbReference type="NCBI Taxonomy" id="144679"/>
    <lineage>
        <taxon>Eukaryota</taxon>
        <taxon>Fungi</taxon>
        <taxon>Fungi incertae sedis</taxon>
        <taxon>Mucoromycota</taxon>
        <taxon>Glomeromycotina</taxon>
        <taxon>Glomeromycetes</taxon>
        <taxon>Archaeosporales</taxon>
        <taxon>Ambisporaceae</taxon>
        <taxon>Ambispora</taxon>
    </lineage>
</organism>
<protein>
    <submittedName>
        <fullName evidence="1">7414_t:CDS:1</fullName>
    </submittedName>
</protein>
<accession>A0A9N8W989</accession>
<proteinExistence type="predicted"/>
<dbReference type="Proteomes" id="UP000789508">
    <property type="component" value="Unassembled WGS sequence"/>
</dbReference>